<name>A0A9Q3FUF6_9BASI</name>
<accession>A0A9Q3FUF6</accession>
<evidence type="ECO:0000313" key="2">
    <source>
        <dbReference type="Proteomes" id="UP000765509"/>
    </source>
</evidence>
<dbReference type="AlphaFoldDB" id="A0A9Q3FUF6"/>
<dbReference type="EMBL" id="AVOT02051498">
    <property type="protein sequence ID" value="MBW0546496.1"/>
    <property type="molecule type" value="Genomic_DNA"/>
</dbReference>
<comment type="caution">
    <text evidence="1">The sequence shown here is derived from an EMBL/GenBank/DDBJ whole genome shotgun (WGS) entry which is preliminary data.</text>
</comment>
<proteinExistence type="predicted"/>
<evidence type="ECO:0000313" key="1">
    <source>
        <dbReference type="EMBL" id="MBW0546496.1"/>
    </source>
</evidence>
<protein>
    <submittedName>
        <fullName evidence="1">Uncharacterized protein</fullName>
    </submittedName>
</protein>
<dbReference type="Proteomes" id="UP000765509">
    <property type="component" value="Unassembled WGS sequence"/>
</dbReference>
<keyword evidence="2" id="KW-1185">Reference proteome</keyword>
<gene>
    <name evidence="1" type="ORF">O181_086211</name>
</gene>
<reference evidence="1" key="1">
    <citation type="submission" date="2021-03" db="EMBL/GenBank/DDBJ databases">
        <title>Draft genome sequence of rust myrtle Austropuccinia psidii MF-1, a brazilian biotype.</title>
        <authorList>
            <person name="Quecine M.C."/>
            <person name="Pachon D.M.R."/>
            <person name="Bonatelli M.L."/>
            <person name="Correr F.H."/>
            <person name="Franceschini L.M."/>
            <person name="Leite T.F."/>
            <person name="Margarido G.R.A."/>
            <person name="Almeida C.A."/>
            <person name="Ferrarezi J.A."/>
            <person name="Labate C.A."/>
        </authorList>
    </citation>
    <scope>NUCLEOTIDE SEQUENCE</scope>
    <source>
        <strain evidence="1">MF-1</strain>
    </source>
</reference>
<sequence length="114" mass="12751">MFHSILHPPASNKIDGDESCSQYIAQEFPLALEPLNDENSLETFEIQSSPTLYIEESALMISFDNSSYLTSTPNSAIAFESSAISSTVELLLVWDWIMQSLRAKSQVNSLEFLK</sequence>
<organism evidence="1 2">
    <name type="scientific">Austropuccinia psidii MF-1</name>
    <dbReference type="NCBI Taxonomy" id="1389203"/>
    <lineage>
        <taxon>Eukaryota</taxon>
        <taxon>Fungi</taxon>
        <taxon>Dikarya</taxon>
        <taxon>Basidiomycota</taxon>
        <taxon>Pucciniomycotina</taxon>
        <taxon>Pucciniomycetes</taxon>
        <taxon>Pucciniales</taxon>
        <taxon>Sphaerophragmiaceae</taxon>
        <taxon>Austropuccinia</taxon>
    </lineage>
</organism>